<dbReference type="Proteomes" id="UP000191672">
    <property type="component" value="Unassembled WGS sequence"/>
</dbReference>
<sequence length="95" mass="10189">MFEDINRSGDGGLYGQSLQNPGLQGKTPRFDDLGTVGDATIAVDSNDPLSSAVPHSLRLHVPVDTSGPVCVTNSGYWVIPVDEKYFRPAFGSKDH</sequence>
<comment type="caution">
    <text evidence="2">The sequence shown here is derived from an EMBL/GenBank/DDBJ whole genome shotgun (WGS) entry which is preliminary data.</text>
</comment>
<protein>
    <submittedName>
        <fullName evidence="2">Uncharacterized protein</fullName>
    </submittedName>
</protein>
<keyword evidence="3" id="KW-1185">Reference proteome</keyword>
<dbReference type="AlphaFoldDB" id="A0A1V6QL94"/>
<evidence type="ECO:0000313" key="3">
    <source>
        <dbReference type="Proteomes" id="UP000191672"/>
    </source>
</evidence>
<gene>
    <name evidence="2" type="ORF">PENANT_c002G10523</name>
</gene>
<dbReference type="EMBL" id="MDYN01000002">
    <property type="protein sequence ID" value="OQD89971.1"/>
    <property type="molecule type" value="Genomic_DNA"/>
</dbReference>
<organism evidence="2 3">
    <name type="scientific">Penicillium antarcticum</name>
    <dbReference type="NCBI Taxonomy" id="416450"/>
    <lineage>
        <taxon>Eukaryota</taxon>
        <taxon>Fungi</taxon>
        <taxon>Dikarya</taxon>
        <taxon>Ascomycota</taxon>
        <taxon>Pezizomycotina</taxon>
        <taxon>Eurotiomycetes</taxon>
        <taxon>Eurotiomycetidae</taxon>
        <taxon>Eurotiales</taxon>
        <taxon>Aspergillaceae</taxon>
        <taxon>Penicillium</taxon>
    </lineage>
</organism>
<feature type="region of interest" description="Disordered" evidence="1">
    <location>
        <begin position="1"/>
        <end position="31"/>
    </location>
</feature>
<proteinExistence type="predicted"/>
<name>A0A1V6QL94_9EURO</name>
<dbReference type="STRING" id="416450.A0A1V6QL94"/>
<evidence type="ECO:0000313" key="2">
    <source>
        <dbReference type="EMBL" id="OQD89971.1"/>
    </source>
</evidence>
<reference evidence="3" key="1">
    <citation type="journal article" date="2017" name="Nat. Microbiol.">
        <title>Global analysis of biosynthetic gene clusters reveals vast potential of secondary metabolite production in Penicillium species.</title>
        <authorList>
            <person name="Nielsen J.C."/>
            <person name="Grijseels S."/>
            <person name="Prigent S."/>
            <person name="Ji B."/>
            <person name="Dainat J."/>
            <person name="Nielsen K.F."/>
            <person name="Frisvad J.C."/>
            <person name="Workman M."/>
            <person name="Nielsen J."/>
        </authorList>
    </citation>
    <scope>NUCLEOTIDE SEQUENCE [LARGE SCALE GENOMIC DNA]</scope>
    <source>
        <strain evidence="3">IBT 31811</strain>
    </source>
</reference>
<accession>A0A1V6QL94</accession>
<evidence type="ECO:0000256" key="1">
    <source>
        <dbReference type="SAM" id="MobiDB-lite"/>
    </source>
</evidence>